<evidence type="ECO:0000313" key="5">
    <source>
        <dbReference type="Proteomes" id="UP000199478"/>
    </source>
</evidence>
<dbReference type="Pfam" id="PF14240">
    <property type="entry name" value="YHYH"/>
    <property type="match status" value="2"/>
</dbReference>
<evidence type="ECO:0000259" key="3">
    <source>
        <dbReference type="Pfam" id="PF14240"/>
    </source>
</evidence>
<evidence type="ECO:0000256" key="1">
    <source>
        <dbReference type="SAM" id="MobiDB-lite"/>
    </source>
</evidence>
<feature type="signal peptide" evidence="2">
    <location>
        <begin position="1"/>
        <end position="24"/>
    </location>
</feature>
<name>A0A1I6GQD2_9RHOB</name>
<evidence type="ECO:0000256" key="2">
    <source>
        <dbReference type="SAM" id="SignalP"/>
    </source>
</evidence>
<organism evidence="4 5">
    <name type="scientific">Yoonia tamlensis</name>
    <dbReference type="NCBI Taxonomy" id="390270"/>
    <lineage>
        <taxon>Bacteria</taxon>
        <taxon>Pseudomonadati</taxon>
        <taxon>Pseudomonadota</taxon>
        <taxon>Alphaproteobacteria</taxon>
        <taxon>Rhodobacterales</taxon>
        <taxon>Paracoccaceae</taxon>
        <taxon>Yoonia</taxon>
    </lineage>
</organism>
<accession>A0A1I6GQD2</accession>
<dbReference type="RefSeq" id="WP_207496867.1">
    <property type="nucleotide sequence ID" value="NZ_FOYP01000001.1"/>
</dbReference>
<feature type="domain" description="YHYH" evidence="3">
    <location>
        <begin position="260"/>
        <end position="297"/>
    </location>
</feature>
<feature type="region of interest" description="Disordered" evidence="1">
    <location>
        <begin position="311"/>
        <end position="339"/>
    </location>
</feature>
<protein>
    <submittedName>
        <fullName evidence="4">YHYH protein</fullName>
    </submittedName>
</protein>
<dbReference type="STRING" id="390270.SAMN04488005_2018"/>
<reference evidence="5" key="1">
    <citation type="submission" date="2016-10" db="EMBL/GenBank/DDBJ databases">
        <authorList>
            <person name="Varghese N."/>
            <person name="Submissions S."/>
        </authorList>
    </citation>
    <scope>NUCLEOTIDE SEQUENCE [LARGE SCALE GENOMIC DNA]</scope>
    <source>
        <strain evidence="5">DSM 26879</strain>
    </source>
</reference>
<dbReference type="AlphaFoldDB" id="A0A1I6GQD2"/>
<feature type="domain" description="YHYH" evidence="3">
    <location>
        <begin position="150"/>
        <end position="252"/>
    </location>
</feature>
<dbReference type="EMBL" id="FOYP01000001">
    <property type="protein sequence ID" value="SFR44329.1"/>
    <property type="molecule type" value="Genomic_DNA"/>
</dbReference>
<sequence length="392" mass="40982">MRKQPKIILSLLTAATLCAPSLGAAHGIADGMTETALVAPAQIVDCTLENGTAAQCTQLVVNYVPEGLEIGPFCPATIDGESGIWDWTGENAGIYRVDRSYFEMLDELGYRFFDDDGTVHIADISVAQPVDDHACINVSVDETVTMTLLIPTTPVMADAPSRLGTVSKVGVGLDGVPIFSDAPSIQQTGHMPVLDTCGGHVDPGGWYHWHATATDIATVYDAHEIAAECGLTQDSSAQFGYAFDGFAMYGSTDIDGTVPTDLDTCNGHIGETEYGADAVYHYHATTDFPNLPGCLVGVQAQDNFVTTAQAGVGANPPEGTVITRGEPPRGDGPGGAPEGFDEAAQTLGRSVEELMQVLDAAGGPQLDFGQAATALGVTEDALRSILPPPPNR</sequence>
<keyword evidence="2" id="KW-0732">Signal</keyword>
<proteinExistence type="predicted"/>
<dbReference type="Proteomes" id="UP000199478">
    <property type="component" value="Unassembled WGS sequence"/>
</dbReference>
<gene>
    <name evidence="4" type="ORF">SAMN04488005_2018</name>
</gene>
<feature type="chain" id="PRO_5011459494" evidence="2">
    <location>
        <begin position="25"/>
        <end position="392"/>
    </location>
</feature>
<evidence type="ECO:0000313" key="4">
    <source>
        <dbReference type="EMBL" id="SFR44329.1"/>
    </source>
</evidence>
<dbReference type="InterPro" id="IPR025924">
    <property type="entry name" value="YHYH_dom"/>
</dbReference>
<keyword evidence="5" id="KW-1185">Reference proteome</keyword>